<dbReference type="EMBL" id="CADCXW020000012">
    <property type="protein sequence ID" value="CAD1545761.1"/>
    <property type="molecule type" value="Genomic_DNA"/>
</dbReference>
<name>A0A6V7J2V0_9HYME</name>
<reference evidence="1" key="1">
    <citation type="submission" date="2020-07" db="EMBL/GenBank/DDBJ databases">
        <authorList>
            <person name="Ferguson B K."/>
        </authorList>
    </citation>
    <scope>NUCLEOTIDE SEQUENCE</scope>
    <source>
        <strain evidence="1">L06</strain>
    </source>
</reference>
<organism evidence="1">
    <name type="scientific">Bracon brevicornis</name>
    <dbReference type="NCBI Taxonomy" id="1563983"/>
    <lineage>
        <taxon>Eukaryota</taxon>
        <taxon>Metazoa</taxon>
        <taxon>Ecdysozoa</taxon>
        <taxon>Arthropoda</taxon>
        <taxon>Hexapoda</taxon>
        <taxon>Insecta</taxon>
        <taxon>Pterygota</taxon>
        <taxon>Neoptera</taxon>
        <taxon>Endopterygota</taxon>
        <taxon>Hymenoptera</taxon>
        <taxon>Apocrita</taxon>
        <taxon>Ichneumonoidea</taxon>
        <taxon>Braconidae</taxon>
        <taxon>Braconinae</taxon>
        <taxon>Bracon</taxon>
    </lineage>
</organism>
<accession>A0A6V7J2V0</accession>
<proteinExistence type="predicted"/>
<sequence length="425" mass="51032">MQSAFEVLTLRELSHVAVCRQLWDQYNVKEMLKASRKEVLSQHKPDEKVLAYVYSNIDQLGLPKTLASSLKKKARVVGIMIWRWLENIHRANIYIDSRFIDHISWTSHLTIDTAKTVESMYWADVFPHSECTWMLLSFCCVRDCIHHFYHQVYSMSEKILERQLHFSKKRKLTCNHAVMLLAYYWSKCMKGQLDECKHYLDRLYGRHTVYYRAELQLEINVCRIVGSYSDAAFKYFWQEGKHYNGDIYYWLGIECFKSSKLGQPDSSKVVPVMDQLFSMEKLMFWPWHDFNAFERLFKKFLVDSGLKRLRDMMINFCKIVASSGHWYNENDQISNMFKLMWNMMDEHSKRTHSWTLHIKSLHKHSELMGLILYDPALKNRKRMHLKYIAKTLGRQENSEANINRICNEVLRYDEDRRLFMKRCRR</sequence>
<gene>
    <name evidence="1" type="ORF">BBRV_LOCUS40061</name>
</gene>
<protein>
    <submittedName>
        <fullName evidence="1">Uncharacterized protein</fullName>
    </submittedName>
</protein>
<evidence type="ECO:0000313" key="1">
    <source>
        <dbReference type="EMBL" id="CAD1545761.1"/>
    </source>
</evidence>
<dbReference type="AlphaFoldDB" id="A0A6V7J2V0"/>